<dbReference type="EMBL" id="BOOA01000005">
    <property type="protein sequence ID" value="GIH22684.1"/>
    <property type="molecule type" value="Genomic_DNA"/>
</dbReference>
<evidence type="ECO:0000313" key="2">
    <source>
        <dbReference type="EMBL" id="GIH22684.1"/>
    </source>
</evidence>
<feature type="region of interest" description="Disordered" evidence="1">
    <location>
        <begin position="61"/>
        <end position="87"/>
    </location>
</feature>
<feature type="region of interest" description="Disordered" evidence="1">
    <location>
        <begin position="107"/>
        <end position="126"/>
    </location>
</feature>
<sequence>MSRGAVAEIDDRRAAALLLSMALMEIRYLSRSARRENGEASPGDDLERIWFLADLCHNLPGVAQPPTRRNRPLGSRERAMAERPMSWTWNTAGREGRAWITAQLDQVGHSWTPPPPLPDARTGPPERTLWQRLGLWRRDREID</sequence>
<dbReference type="Proteomes" id="UP000640052">
    <property type="component" value="Unassembled WGS sequence"/>
</dbReference>
<keyword evidence="3" id="KW-1185">Reference proteome</keyword>
<dbReference type="RefSeq" id="WP_204039515.1">
    <property type="nucleotide sequence ID" value="NZ_BOOA01000005.1"/>
</dbReference>
<evidence type="ECO:0000313" key="3">
    <source>
        <dbReference type="Proteomes" id="UP000640052"/>
    </source>
</evidence>
<reference evidence="2" key="1">
    <citation type="submission" date="2021-01" db="EMBL/GenBank/DDBJ databases">
        <title>Whole genome shotgun sequence of Acrocarpospora phusangensis NBRC 108782.</title>
        <authorList>
            <person name="Komaki H."/>
            <person name="Tamura T."/>
        </authorList>
    </citation>
    <scope>NUCLEOTIDE SEQUENCE</scope>
    <source>
        <strain evidence="2">NBRC 108782</strain>
    </source>
</reference>
<dbReference type="AlphaFoldDB" id="A0A919UI23"/>
<organism evidence="2 3">
    <name type="scientific">Acrocarpospora phusangensis</name>
    <dbReference type="NCBI Taxonomy" id="1070424"/>
    <lineage>
        <taxon>Bacteria</taxon>
        <taxon>Bacillati</taxon>
        <taxon>Actinomycetota</taxon>
        <taxon>Actinomycetes</taxon>
        <taxon>Streptosporangiales</taxon>
        <taxon>Streptosporangiaceae</taxon>
        <taxon>Acrocarpospora</taxon>
    </lineage>
</organism>
<gene>
    <name evidence="2" type="ORF">Aph01nite_09940</name>
</gene>
<comment type="caution">
    <text evidence="2">The sequence shown here is derived from an EMBL/GenBank/DDBJ whole genome shotgun (WGS) entry which is preliminary data.</text>
</comment>
<evidence type="ECO:0000256" key="1">
    <source>
        <dbReference type="SAM" id="MobiDB-lite"/>
    </source>
</evidence>
<name>A0A919UI23_9ACTN</name>
<accession>A0A919UI23</accession>
<protein>
    <submittedName>
        <fullName evidence="2">Uncharacterized protein</fullName>
    </submittedName>
</protein>
<proteinExistence type="predicted"/>